<evidence type="ECO:0000313" key="4">
    <source>
        <dbReference type="EMBL" id="TMQ61711.1"/>
    </source>
</evidence>
<organism evidence="4 5">
    <name type="scientific">Eiseniibacteriota bacterium</name>
    <dbReference type="NCBI Taxonomy" id="2212470"/>
    <lineage>
        <taxon>Bacteria</taxon>
        <taxon>Candidatus Eiseniibacteriota</taxon>
    </lineage>
</organism>
<evidence type="ECO:0000313" key="5">
    <source>
        <dbReference type="Proteomes" id="UP000316609"/>
    </source>
</evidence>
<dbReference type="InterPro" id="IPR000209">
    <property type="entry name" value="Peptidase_S8/S53_dom"/>
</dbReference>
<feature type="non-terminal residue" evidence="4">
    <location>
        <position position="148"/>
    </location>
</feature>
<feature type="domain" description="Peptidase S8/S53" evidence="3">
    <location>
        <begin position="104"/>
        <end position="129"/>
    </location>
</feature>
<protein>
    <recommendedName>
        <fullName evidence="3">Peptidase S8/S53 domain-containing protein</fullName>
    </recommendedName>
</protein>
<dbReference type="Proteomes" id="UP000316609">
    <property type="component" value="Unassembled WGS sequence"/>
</dbReference>
<dbReference type="GO" id="GO:0004252">
    <property type="term" value="F:serine-type endopeptidase activity"/>
    <property type="evidence" value="ECO:0007669"/>
    <property type="project" value="InterPro"/>
</dbReference>
<dbReference type="AlphaFoldDB" id="A0A538TDM3"/>
<dbReference type="SUPFAM" id="SSF52743">
    <property type="entry name" value="Subtilisin-like"/>
    <property type="match status" value="1"/>
</dbReference>
<keyword evidence="1" id="KW-0378">Hydrolase</keyword>
<dbReference type="EMBL" id="VBOY01000161">
    <property type="protein sequence ID" value="TMQ61711.1"/>
    <property type="molecule type" value="Genomic_DNA"/>
</dbReference>
<evidence type="ECO:0000259" key="3">
    <source>
        <dbReference type="Pfam" id="PF00082"/>
    </source>
</evidence>
<comment type="similarity">
    <text evidence="2">Belongs to the peptidase S8 family.</text>
</comment>
<dbReference type="Pfam" id="PF00082">
    <property type="entry name" value="Peptidase_S8"/>
    <property type="match status" value="1"/>
</dbReference>
<comment type="caution">
    <text evidence="4">The sequence shown here is derived from an EMBL/GenBank/DDBJ whole genome shotgun (WGS) entry which is preliminary data.</text>
</comment>
<dbReference type="Gene3D" id="3.40.50.200">
    <property type="entry name" value="Peptidase S8/S53 domain"/>
    <property type="match status" value="1"/>
</dbReference>
<dbReference type="PROSITE" id="PS51892">
    <property type="entry name" value="SUBTILASE"/>
    <property type="match status" value="1"/>
</dbReference>
<comment type="caution">
    <text evidence="2">Lacks conserved residue(s) required for the propagation of feature annotation.</text>
</comment>
<reference evidence="4 5" key="1">
    <citation type="journal article" date="2019" name="Nat. Microbiol.">
        <title>Mediterranean grassland soil C-N compound turnover is dependent on rainfall and depth, and is mediated by genomically divergent microorganisms.</title>
        <authorList>
            <person name="Diamond S."/>
            <person name="Andeer P.F."/>
            <person name="Li Z."/>
            <person name="Crits-Christoph A."/>
            <person name="Burstein D."/>
            <person name="Anantharaman K."/>
            <person name="Lane K.R."/>
            <person name="Thomas B.C."/>
            <person name="Pan C."/>
            <person name="Northen T.R."/>
            <person name="Banfield J.F."/>
        </authorList>
    </citation>
    <scope>NUCLEOTIDE SEQUENCE [LARGE SCALE GENOMIC DNA]</scope>
    <source>
        <strain evidence="4">WS_8</strain>
    </source>
</reference>
<evidence type="ECO:0000256" key="2">
    <source>
        <dbReference type="PROSITE-ProRule" id="PRU01240"/>
    </source>
</evidence>
<dbReference type="InterPro" id="IPR023827">
    <property type="entry name" value="Peptidase_S8_Asp-AS"/>
</dbReference>
<dbReference type="InterPro" id="IPR036852">
    <property type="entry name" value="Peptidase_S8/S53_dom_sf"/>
</dbReference>
<name>A0A538TDM3_UNCEI</name>
<sequence length="148" mass="15219">MVEPPRAVGTSVLPDEDAAHAEAEAVAAGIPADLLRRHGATVRQTNQRAHIVVLDVPADQQAALVEALAALGIVARPPLPVQTMLNESVPFLHVPSVWKAGFDGKGIRVAIVDTGIDAAHPDLKGRIAAMSDFTGAGGAVDGSAQDDV</sequence>
<proteinExistence type="inferred from homology"/>
<dbReference type="PROSITE" id="PS00136">
    <property type="entry name" value="SUBTILASE_ASP"/>
    <property type="match status" value="1"/>
</dbReference>
<accession>A0A538TDM3</accession>
<dbReference type="GO" id="GO:0006508">
    <property type="term" value="P:proteolysis"/>
    <property type="evidence" value="ECO:0007669"/>
    <property type="project" value="InterPro"/>
</dbReference>
<evidence type="ECO:0000256" key="1">
    <source>
        <dbReference type="ARBA" id="ARBA00022801"/>
    </source>
</evidence>
<gene>
    <name evidence="4" type="ORF">E6K78_12475</name>
</gene>